<dbReference type="InterPro" id="IPR023753">
    <property type="entry name" value="FAD/NAD-binding_dom"/>
</dbReference>
<evidence type="ECO:0000256" key="2">
    <source>
        <dbReference type="ARBA" id="ARBA00004173"/>
    </source>
</evidence>
<proteinExistence type="inferred from homology"/>
<comment type="catalytic activity">
    <reaction evidence="11">
        <text>a quinone + hydrogen sulfide + glutathione + H(+) = S-sulfanylglutathione + a quinol</text>
        <dbReference type="Rhea" id="RHEA:55156"/>
        <dbReference type="ChEBI" id="CHEBI:15378"/>
        <dbReference type="ChEBI" id="CHEBI:24646"/>
        <dbReference type="ChEBI" id="CHEBI:29919"/>
        <dbReference type="ChEBI" id="CHEBI:57925"/>
        <dbReference type="ChEBI" id="CHEBI:58905"/>
        <dbReference type="ChEBI" id="CHEBI:132124"/>
        <dbReference type="EC" id="1.8.5.8"/>
    </reaction>
    <physiologicalReaction direction="left-to-right" evidence="11">
        <dbReference type="Rhea" id="RHEA:55157"/>
    </physiologicalReaction>
</comment>
<keyword evidence="4" id="KW-0874">Quinone</keyword>
<dbReference type="GO" id="GO:0071949">
    <property type="term" value="F:FAD binding"/>
    <property type="evidence" value="ECO:0007669"/>
    <property type="project" value="TreeGrafter"/>
</dbReference>
<keyword evidence="5" id="KW-0274">FAD</keyword>
<comment type="caution">
    <text evidence="18">The sequence shown here is derived from an EMBL/GenBank/DDBJ whole genome shotgun (WGS) entry which is preliminary data.</text>
</comment>
<evidence type="ECO:0000256" key="3">
    <source>
        <dbReference type="ARBA" id="ARBA00022630"/>
    </source>
</evidence>
<comment type="catalytic activity">
    <reaction evidence="10">
        <text>ubiquinone-10 + hydrogen sulfide + glutathione + H(+) = S-sulfanylglutathione + ubiquinol-10</text>
        <dbReference type="Rhea" id="RHEA:62608"/>
        <dbReference type="ChEBI" id="CHEBI:15378"/>
        <dbReference type="ChEBI" id="CHEBI:29919"/>
        <dbReference type="ChEBI" id="CHEBI:46245"/>
        <dbReference type="ChEBI" id="CHEBI:57925"/>
        <dbReference type="ChEBI" id="CHEBI:58905"/>
        <dbReference type="ChEBI" id="CHEBI:64183"/>
    </reaction>
    <physiologicalReaction direction="left-to-right" evidence="10">
        <dbReference type="Rhea" id="RHEA:62609"/>
    </physiologicalReaction>
</comment>
<keyword evidence="19" id="KW-1185">Reference proteome</keyword>
<reference evidence="18" key="2">
    <citation type="submission" date="2017-10" db="EMBL/GenBank/DDBJ databases">
        <title>Ladona fulva Genome sequencing and assembly.</title>
        <authorList>
            <person name="Murali S."/>
            <person name="Richards S."/>
            <person name="Bandaranaike D."/>
            <person name="Bellair M."/>
            <person name="Blankenburg K."/>
            <person name="Chao H."/>
            <person name="Dinh H."/>
            <person name="Doddapaneni H."/>
            <person name="Dugan-Rocha S."/>
            <person name="Elkadiri S."/>
            <person name="Gnanaolivu R."/>
            <person name="Hernandez B."/>
            <person name="Skinner E."/>
            <person name="Javaid M."/>
            <person name="Lee S."/>
            <person name="Li M."/>
            <person name="Ming W."/>
            <person name="Munidasa M."/>
            <person name="Muniz J."/>
            <person name="Nguyen L."/>
            <person name="Hughes D."/>
            <person name="Osuji N."/>
            <person name="Pu L.-L."/>
            <person name="Puazo M."/>
            <person name="Qu C."/>
            <person name="Quiroz J."/>
            <person name="Raj R."/>
            <person name="Weissenberger G."/>
            <person name="Xin Y."/>
            <person name="Zou X."/>
            <person name="Han Y."/>
            <person name="Worley K."/>
            <person name="Muzny D."/>
            <person name="Gibbs R."/>
        </authorList>
    </citation>
    <scope>NUCLEOTIDE SEQUENCE</scope>
    <source>
        <strain evidence="18">Sampled in the wild</strain>
    </source>
</reference>
<reference evidence="18" key="1">
    <citation type="submission" date="2013-04" db="EMBL/GenBank/DDBJ databases">
        <authorList>
            <person name="Qu J."/>
            <person name="Murali S.C."/>
            <person name="Bandaranaike D."/>
            <person name="Bellair M."/>
            <person name="Blankenburg K."/>
            <person name="Chao H."/>
            <person name="Dinh H."/>
            <person name="Doddapaneni H."/>
            <person name="Downs B."/>
            <person name="Dugan-Rocha S."/>
            <person name="Elkadiri S."/>
            <person name="Gnanaolivu R.D."/>
            <person name="Hernandez B."/>
            <person name="Javaid M."/>
            <person name="Jayaseelan J.C."/>
            <person name="Lee S."/>
            <person name="Li M."/>
            <person name="Ming W."/>
            <person name="Munidasa M."/>
            <person name="Muniz J."/>
            <person name="Nguyen L."/>
            <person name="Ongeri F."/>
            <person name="Osuji N."/>
            <person name="Pu L.-L."/>
            <person name="Puazo M."/>
            <person name="Qu C."/>
            <person name="Quiroz J."/>
            <person name="Raj R."/>
            <person name="Weissenberger G."/>
            <person name="Xin Y."/>
            <person name="Zou X."/>
            <person name="Han Y."/>
            <person name="Richards S."/>
            <person name="Worley K."/>
            <person name="Muzny D."/>
            <person name="Gibbs R."/>
        </authorList>
    </citation>
    <scope>NUCLEOTIDE SEQUENCE</scope>
    <source>
        <strain evidence="18">Sampled in the wild</strain>
    </source>
</reference>
<dbReference type="AlphaFoldDB" id="A0A8K0KIT8"/>
<dbReference type="InterPro" id="IPR036188">
    <property type="entry name" value="FAD/NAD-bd_sf"/>
</dbReference>
<dbReference type="InterPro" id="IPR015904">
    <property type="entry name" value="Sulphide_quinone_reductase"/>
</dbReference>
<evidence type="ECO:0000256" key="9">
    <source>
        <dbReference type="ARBA" id="ARBA00051038"/>
    </source>
</evidence>
<protein>
    <recommendedName>
        <fullName evidence="15">Sulfide:quinone oxidoreductase, mitochondrial</fullName>
        <ecNumber evidence="14">1.8.5.8</ecNumber>
    </recommendedName>
    <alternativeName>
        <fullName evidence="16">Sulfide quinone oxidoreductase</fullName>
    </alternativeName>
</protein>
<name>A0A8K0KIT8_LADFU</name>
<feature type="domain" description="FAD/NAD(P)-binding" evidence="17">
    <location>
        <begin position="51"/>
        <end position="166"/>
    </location>
</feature>
<evidence type="ECO:0000259" key="17">
    <source>
        <dbReference type="Pfam" id="PF07992"/>
    </source>
</evidence>
<dbReference type="Pfam" id="PF07992">
    <property type="entry name" value="Pyr_redox_2"/>
    <property type="match status" value="1"/>
</dbReference>
<evidence type="ECO:0000256" key="6">
    <source>
        <dbReference type="ARBA" id="ARBA00022946"/>
    </source>
</evidence>
<evidence type="ECO:0000256" key="11">
    <source>
        <dbReference type="ARBA" id="ARBA00052986"/>
    </source>
</evidence>
<keyword evidence="6" id="KW-0809">Transit peptide</keyword>
<dbReference type="GO" id="GO:0070224">
    <property type="term" value="F:sulfide:quinone oxidoreductase activity"/>
    <property type="evidence" value="ECO:0007669"/>
    <property type="project" value="TreeGrafter"/>
</dbReference>
<evidence type="ECO:0000256" key="4">
    <source>
        <dbReference type="ARBA" id="ARBA00022719"/>
    </source>
</evidence>
<keyword evidence="7" id="KW-0560">Oxidoreductase</keyword>
<evidence type="ECO:0000256" key="13">
    <source>
        <dbReference type="ARBA" id="ARBA00060891"/>
    </source>
</evidence>
<comment type="similarity">
    <text evidence="13">Belongs to the SQRD family.</text>
</comment>
<comment type="subcellular location">
    <subcellularLocation>
        <location evidence="2">Mitochondrion</location>
    </subcellularLocation>
</comment>
<evidence type="ECO:0000256" key="7">
    <source>
        <dbReference type="ARBA" id="ARBA00023002"/>
    </source>
</evidence>
<comment type="function">
    <text evidence="12">Catalyzes the oxidation of hydrogen sulfide with the help of a quinone, such as ubiquinone-10, giving rise to thiosulfate and ultimately to sulfane (molecular sulfur) atoms. Requires an additional electron acceptor; can use sulfite, sulfide or cyanide (in vitro). It is believed the in vivo electron acceptor is glutathione.</text>
</comment>
<evidence type="ECO:0000256" key="14">
    <source>
        <dbReference type="ARBA" id="ARBA00066447"/>
    </source>
</evidence>
<keyword evidence="8" id="KW-0496">Mitochondrion</keyword>
<dbReference type="FunFam" id="3.50.50.60:FF:000034">
    <property type="entry name" value="sulfide:quinone oxidoreductase, mitochondrial"/>
    <property type="match status" value="1"/>
</dbReference>
<evidence type="ECO:0000256" key="8">
    <source>
        <dbReference type="ARBA" id="ARBA00023128"/>
    </source>
</evidence>
<evidence type="ECO:0000256" key="10">
    <source>
        <dbReference type="ARBA" id="ARBA00052810"/>
    </source>
</evidence>
<gene>
    <name evidence="18" type="ORF">J437_LFUL013289</name>
</gene>
<dbReference type="PANTHER" id="PTHR10632">
    <property type="entry name" value="SULFIDE:QUINONE OXIDOREDUCTASE"/>
    <property type="match status" value="1"/>
</dbReference>
<dbReference type="GO" id="GO:0106436">
    <property type="term" value="F:glutathione-dependent sulfide quinone oxidoreductase activity"/>
    <property type="evidence" value="ECO:0007669"/>
    <property type="project" value="UniProtKB-EC"/>
</dbReference>
<dbReference type="EC" id="1.8.5.8" evidence="14"/>
<sequence length="458" mass="51977">MKIVKVIFKRMCGLKTGAKAEDFRFWSEVSSNKFQSNYVLCLQIIPWRSCKLVIIGGGSGGCSIAAKYVPKLGKKKVIIIEPAQKHYYQPMFTLIGGGMKKLEDSCKDMESVLPKDAMWLKDFAIKFDPANNKVYTKKGDCIEYEYMIVAMGIQLDYDKVKGLEEALKTPGVCSNYSPLYVSKTYEELKKFKEGNAIFTFPNTPVKCAGAPQKIMYIAEHYFRKTGKRDKANIIYNTSLGVIFGVKKYADALMKVCAKRDIKVNLRHNLIEVNPDRKEAVFENLDDPKSKITLKYSLLHATPPMSSPKILRDCKELVDPAGFLDVDKDTLLHKKYENIFGIGDCTNLPTSKTGAAVASQLRVVRLNLDAKMSNKKMEASYLGYTSCPLVTGYNSCILAEFDYNGQPMETFPVDQSKERLSMFLMKKYFMPQIYWSGMLRGWWEGPEIFRKILHLGLTK</sequence>
<comment type="cofactor">
    <cofactor evidence="1">
        <name>FAD</name>
        <dbReference type="ChEBI" id="CHEBI:57692"/>
    </cofactor>
</comment>
<dbReference type="PANTHER" id="PTHR10632:SF2">
    <property type="entry name" value="SULFIDE:QUINONE OXIDOREDUCTASE, MITOCHONDRIAL"/>
    <property type="match status" value="1"/>
</dbReference>
<evidence type="ECO:0000313" key="18">
    <source>
        <dbReference type="EMBL" id="KAG8233098.1"/>
    </source>
</evidence>
<dbReference type="SUPFAM" id="SSF51905">
    <property type="entry name" value="FAD/NAD(P)-binding domain"/>
    <property type="match status" value="2"/>
</dbReference>
<comment type="catalytic activity">
    <reaction evidence="9">
        <text>ubiquinone-10 + hydrogen sulfide + sulfite + 2 H(+) = ubiquinol-10 + thiosulfate</text>
        <dbReference type="Rhea" id="RHEA:38359"/>
        <dbReference type="ChEBI" id="CHEBI:15378"/>
        <dbReference type="ChEBI" id="CHEBI:17359"/>
        <dbReference type="ChEBI" id="CHEBI:29919"/>
        <dbReference type="ChEBI" id="CHEBI:33542"/>
        <dbReference type="ChEBI" id="CHEBI:46245"/>
        <dbReference type="ChEBI" id="CHEBI:64183"/>
    </reaction>
    <physiologicalReaction direction="left-to-right" evidence="9">
        <dbReference type="Rhea" id="RHEA:38360"/>
    </physiologicalReaction>
</comment>
<evidence type="ECO:0000256" key="12">
    <source>
        <dbReference type="ARBA" id="ARBA00059167"/>
    </source>
</evidence>
<dbReference type="Gene3D" id="3.50.50.60">
    <property type="entry name" value="FAD/NAD(P)-binding domain"/>
    <property type="match status" value="2"/>
</dbReference>
<evidence type="ECO:0000256" key="15">
    <source>
        <dbReference type="ARBA" id="ARBA00070160"/>
    </source>
</evidence>
<evidence type="ECO:0000256" key="5">
    <source>
        <dbReference type="ARBA" id="ARBA00022827"/>
    </source>
</evidence>
<dbReference type="OrthoDB" id="5376590at2759"/>
<dbReference type="GO" id="GO:0070221">
    <property type="term" value="P:sulfide oxidation, using sulfide:quinone oxidoreductase"/>
    <property type="evidence" value="ECO:0007669"/>
    <property type="project" value="TreeGrafter"/>
</dbReference>
<evidence type="ECO:0000256" key="16">
    <source>
        <dbReference type="ARBA" id="ARBA00082958"/>
    </source>
</evidence>
<dbReference type="Proteomes" id="UP000792457">
    <property type="component" value="Unassembled WGS sequence"/>
</dbReference>
<keyword evidence="3" id="KW-0285">Flavoprotein</keyword>
<evidence type="ECO:0000313" key="19">
    <source>
        <dbReference type="Proteomes" id="UP000792457"/>
    </source>
</evidence>
<organism evidence="18 19">
    <name type="scientific">Ladona fulva</name>
    <name type="common">Scarce chaser dragonfly</name>
    <name type="synonym">Libellula fulva</name>
    <dbReference type="NCBI Taxonomy" id="123851"/>
    <lineage>
        <taxon>Eukaryota</taxon>
        <taxon>Metazoa</taxon>
        <taxon>Ecdysozoa</taxon>
        <taxon>Arthropoda</taxon>
        <taxon>Hexapoda</taxon>
        <taxon>Insecta</taxon>
        <taxon>Pterygota</taxon>
        <taxon>Palaeoptera</taxon>
        <taxon>Odonata</taxon>
        <taxon>Epiprocta</taxon>
        <taxon>Anisoptera</taxon>
        <taxon>Libelluloidea</taxon>
        <taxon>Libellulidae</taxon>
        <taxon>Ladona</taxon>
    </lineage>
</organism>
<accession>A0A8K0KIT8</accession>
<dbReference type="GO" id="GO:0048038">
    <property type="term" value="F:quinone binding"/>
    <property type="evidence" value="ECO:0007669"/>
    <property type="project" value="UniProtKB-KW"/>
</dbReference>
<dbReference type="EMBL" id="KZ308687">
    <property type="protein sequence ID" value="KAG8233098.1"/>
    <property type="molecule type" value="Genomic_DNA"/>
</dbReference>
<evidence type="ECO:0000256" key="1">
    <source>
        <dbReference type="ARBA" id="ARBA00001974"/>
    </source>
</evidence>
<dbReference type="GO" id="GO:0005739">
    <property type="term" value="C:mitochondrion"/>
    <property type="evidence" value="ECO:0007669"/>
    <property type="project" value="UniProtKB-SubCell"/>
</dbReference>